<feature type="transmembrane region" description="Helical" evidence="1">
    <location>
        <begin position="36"/>
        <end position="57"/>
    </location>
</feature>
<evidence type="ECO:0000313" key="3">
    <source>
        <dbReference type="EMBL" id="TBN15407.1"/>
    </source>
</evidence>
<dbReference type="EMBL" id="SIRS01000004">
    <property type="protein sequence ID" value="TBN15407.1"/>
    <property type="molecule type" value="Genomic_DNA"/>
</dbReference>
<evidence type="ECO:0000313" key="4">
    <source>
        <dbReference type="Proteomes" id="UP000292372"/>
    </source>
</evidence>
<reference evidence="3 4" key="1">
    <citation type="journal article" date="2015" name="Int. J. Syst. Evol. Microbiol.">
        <title>Hyunsoonleella pacifica sp. nov., isolated from seawater of South Pacific Gyre.</title>
        <authorList>
            <person name="Gao X."/>
            <person name="Zhang Z."/>
            <person name="Dai X."/>
            <person name="Zhang X.H."/>
        </authorList>
    </citation>
    <scope>NUCLEOTIDE SEQUENCE [LARGE SCALE GENOMIC DNA]</scope>
    <source>
        <strain evidence="3 4">SW033</strain>
    </source>
</reference>
<protein>
    <recommendedName>
        <fullName evidence="2">Uncharacterized protein YyaB-like PH domain-containing protein</fullName>
    </recommendedName>
</protein>
<keyword evidence="4" id="KW-1185">Reference proteome</keyword>
<proteinExistence type="predicted"/>
<keyword evidence="1" id="KW-0472">Membrane</keyword>
<sequence length="141" mass="15790">MKVYKSEISYFLLVGLCLLFLGISFTQVLNDNANLKHIIIVVAIQGLSMAFVLHLFLNTSYKIKGGFLIIKSGIFYKKNIRITEIKSISKTTSLLSSPAASLTKRIEINYGKFNNVIISPKNQSAFIEDLKKVNSEIKSNL</sequence>
<dbReference type="Pfam" id="PF06713">
    <property type="entry name" value="bPH_4"/>
    <property type="match status" value="1"/>
</dbReference>
<dbReference type="InterPro" id="IPR009589">
    <property type="entry name" value="PH_YyaB-like"/>
</dbReference>
<gene>
    <name evidence="3" type="ORF">EYD46_09710</name>
</gene>
<name>A0A4Q9FMF9_9FLAO</name>
<evidence type="ECO:0000256" key="1">
    <source>
        <dbReference type="SAM" id="Phobius"/>
    </source>
</evidence>
<feature type="domain" description="Uncharacterized protein YyaB-like PH" evidence="2">
    <location>
        <begin position="59"/>
        <end position="134"/>
    </location>
</feature>
<keyword evidence="1" id="KW-0812">Transmembrane</keyword>
<dbReference type="GO" id="GO:0030153">
    <property type="term" value="P:bacteriocin immunity"/>
    <property type="evidence" value="ECO:0007669"/>
    <property type="project" value="InterPro"/>
</dbReference>
<comment type="caution">
    <text evidence="3">The sequence shown here is derived from an EMBL/GenBank/DDBJ whole genome shotgun (WGS) entry which is preliminary data.</text>
</comment>
<accession>A0A4Q9FMF9</accession>
<organism evidence="3 4">
    <name type="scientific">Hyunsoonleella pacifica</name>
    <dbReference type="NCBI Taxonomy" id="1080224"/>
    <lineage>
        <taxon>Bacteria</taxon>
        <taxon>Pseudomonadati</taxon>
        <taxon>Bacteroidota</taxon>
        <taxon>Flavobacteriia</taxon>
        <taxon>Flavobacteriales</taxon>
        <taxon>Flavobacteriaceae</taxon>
    </lineage>
</organism>
<dbReference type="Proteomes" id="UP000292372">
    <property type="component" value="Unassembled WGS sequence"/>
</dbReference>
<dbReference type="AlphaFoldDB" id="A0A4Q9FMF9"/>
<keyword evidence="1" id="KW-1133">Transmembrane helix</keyword>
<evidence type="ECO:0000259" key="2">
    <source>
        <dbReference type="Pfam" id="PF06713"/>
    </source>
</evidence>